<comment type="subcellular location">
    <subcellularLocation>
        <location evidence="1">Membrane</location>
        <topology evidence="1">Multi-pass membrane protein</topology>
    </subcellularLocation>
</comment>
<keyword evidence="7" id="KW-1185">Reference proteome</keyword>
<protein>
    <submittedName>
        <fullName evidence="6">Type IV pili methyl-accepting chemotaxis transducer N-terminal domain-containing protein</fullName>
    </submittedName>
</protein>
<dbReference type="RefSeq" id="WP_341369082.1">
    <property type="nucleotide sequence ID" value="NZ_CP150951.2"/>
</dbReference>
<gene>
    <name evidence="6" type="ORF">AABB29_14715</name>
</gene>
<evidence type="ECO:0000313" key="7">
    <source>
        <dbReference type="Proteomes" id="UP001440612"/>
    </source>
</evidence>
<proteinExistence type="predicted"/>
<dbReference type="EMBL" id="CP150951">
    <property type="protein sequence ID" value="WZC50985.1"/>
    <property type="molecule type" value="Genomic_DNA"/>
</dbReference>
<evidence type="ECO:0000256" key="1">
    <source>
        <dbReference type="ARBA" id="ARBA00004141"/>
    </source>
</evidence>
<evidence type="ECO:0000256" key="3">
    <source>
        <dbReference type="ARBA" id="ARBA00022989"/>
    </source>
</evidence>
<name>A0ABZ2VA29_9RHOB</name>
<evidence type="ECO:0000259" key="5">
    <source>
        <dbReference type="Pfam" id="PF13675"/>
    </source>
</evidence>
<keyword evidence="3" id="KW-1133">Transmembrane helix</keyword>
<dbReference type="Pfam" id="PF13675">
    <property type="entry name" value="PilJ"/>
    <property type="match status" value="1"/>
</dbReference>
<dbReference type="InterPro" id="IPR029095">
    <property type="entry name" value="NarX-like_N"/>
</dbReference>
<evidence type="ECO:0000256" key="4">
    <source>
        <dbReference type="ARBA" id="ARBA00023136"/>
    </source>
</evidence>
<keyword evidence="4" id="KW-0472">Membrane</keyword>
<feature type="domain" description="NarX-like N-terminal" evidence="5">
    <location>
        <begin position="9"/>
        <end position="96"/>
    </location>
</feature>
<evidence type="ECO:0000256" key="2">
    <source>
        <dbReference type="ARBA" id="ARBA00022692"/>
    </source>
</evidence>
<reference evidence="7" key="1">
    <citation type="submission" date="2024-04" db="EMBL/GenBank/DDBJ databases">
        <title>Phylogenomic analyses of a clade within the roseobacter group suggest taxonomic reassignments of species of the genera Aestuariivita, Citreicella, Loktanella, Nautella, Pelagibaca, Ruegeria, Thalassobius, Thiobacimonas and Tropicibacter, and the proposal o.</title>
        <authorList>
            <person name="Jeon C.O."/>
        </authorList>
    </citation>
    <scope>NUCLEOTIDE SEQUENCE [LARGE SCALE GENOMIC DNA]</scope>
    <source>
        <strain evidence="7">BS5-3</strain>
    </source>
</reference>
<keyword evidence="2" id="KW-0812">Transmembrane</keyword>
<evidence type="ECO:0000313" key="6">
    <source>
        <dbReference type="EMBL" id="WZC50985.1"/>
    </source>
</evidence>
<accession>A0ABZ2VA29</accession>
<dbReference type="Proteomes" id="UP001440612">
    <property type="component" value="Chromosome"/>
</dbReference>
<sequence length="137" mass="14912">MTFSSLLLIDISGRQRMLTQRMSKESCMIESGNETAELREDLQGTMQIFENSLNALRDGMEDVGIQPPPNDQIASGLVQVAADWESVKPHLAEILAGGVLDDEADVSKFQGLNATMANMNTVVGMYAEAAQRLVPLL</sequence>
<organism evidence="6 7">
    <name type="scientific">Yoonia phaeophyticola</name>
    <dbReference type="NCBI Taxonomy" id="3137369"/>
    <lineage>
        <taxon>Bacteria</taxon>
        <taxon>Pseudomonadati</taxon>
        <taxon>Pseudomonadota</taxon>
        <taxon>Alphaproteobacteria</taxon>
        <taxon>Rhodobacterales</taxon>
        <taxon>Paracoccaceae</taxon>
        <taxon>Yoonia</taxon>
    </lineage>
</organism>